<dbReference type="Proteomes" id="UP001500466">
    <property type="component" value="Unassembled WGS sequence"/>
</dbReference>
<evidence type="ECO:0000313" key="6">
    <source>
        <dbReference type="Proteomes" id="UP001500466"/>
    </source>
</evidence>
<comment type="caution">
    <text evidence="5">The sequence shown here is derived from an EMBL/GenBank/DDBJ whole genome shotgun (WGS) entry which is preliminary data.</text>
</comment>
<dbReference type="EMBL" id="BAABHS010000076">
    <property type="protein sequence ID" value="GAA4998021.1"/>
    <property type="molecule type" value="Genomic_DNA"/>
</dbReference>
<feature type="signal peptide" evidence="3">
    <location>
        <begin position="1"/>
        <end position="25"/>
    </location>
</feature>
<feature type="compositionally biased region" description="Pro residues" evidence="2">
    <location>
        <begin position="248"/>
        <end position="275"/>
    </location>
</feature>
<sequence length="369" mass="37407">MRAPRAVIVGGAAAVLAAGGFAAKAALGDGDGGRPELIHNGGFEDGAADWWTSGAAATATMADPAMGGGKVLRVQVPGGSSNSWDYMVGQTGFSLAKGEEYVLKFTARSDKPVMIRVTVQQEQAPYAIAFDKRVQLEKDKRTFELPFTAGQKIDGAALTFQLGGADGDVSVMVDAVSAKDGKGPDTGPDTALIATAATAALVSAGAFGMHVRRRRRDTAVPGGDGLSTAPGSAVPPAQYMPTQAVPPRYMPAPAVPPAQSIPPLDPPSGPLPHPAAPDHNALDSVWSVSAVPPGAPEHAAPSAAPPSDGLGAPSEAGDDAAGAHPPVPPTFADNVVFTPPPALFPPEDEPEADGATPSWRPPENPPREG</sequence>
<gene>
    <name evidence="5" type="ORF">GCM10023205_84740</name>
</gene>
<dbReference type="InterPro" id="IPR008979">
    <property type="entry name" value="Galactose-bd-like_sf"/>
</dbReference>
<evidence type="ECO:0000256" key="1">
    <source>
        <dbReference type="ARBA" id="ARBA00022801"/>
    </source>
</evidence>
<dbReference type="SUPFAM" id="SSF49785">
    <property type="entry name" value="Galactose-binding domain-like"/>
    <property type="match status" value="1"/>
</dbReference>
<keyword evidence="6" id="KW-1185">Reference proteome</keyword>
<feature type="compositionally biased region" description="Low complexity" evidence="2">
    <location>
        <begin position="296"/>
        <end position="314"/>
    </location>
</feature>
<feature type="chain" id="PRO_5046377839" description="CBM-cenC domain-containing protein" evidence="3">
    <location>
        <begin position="26"/>
        <end position="369"/>
    </location>
</feature>
<accession>A0ABP9IJS8</accession>
<reference evidence="6" key="1">
    <citation type="journal article" date="2019" name="Int. J. Syst. Evol. Microbiol.">
        <title>The Global Catalogue of Microorganisms (GCM) 10K type strain sequencing project: providing services to taxonomists for standard genome sequencing and annotation.</title>
        <authorList>
            <consortium name="The Broad Institute Genomics Platform"/>
            <consortium name="The Broad Institute Genome Sequencing Center for Infectious Disease"/>
            <person name="Wu L."/>
            <person name="Ma J."/>
        </authorList>
    </citation>
    <scope>NUCLEOTIDE SEQUENCE [LARGE SCALE GENOMIC DNA]</scope>
    <source>
        <strain evidence="6">JCM 17986</strain>
    </source>
</reference>
<dbReference type="Pfam" id="PF02018">
    <property type="entry name" value="CBM_4_9"/>
    <property type="match status" value="1"/>
</dbReference>
<name>A0ABP9IJS8_9ACTN</name>
<dbReference type="InterPro" id="IPR003305">
    <property type="entry name" value="CenC_carb-bd"/>
</dbReference>
<evidence type="ECO:0000259" key="4">
    <source>
        <dbReference type="Pfam" id="PF02018"/>
    </source>
</evidence>
<organism evidence="5 6">
    <name type="scientific">Yinghuangia aomiensis</name>
    <dbReference type="NCBI Taxonomy" id="676205"/>
    <lineage>
        <taxon>Bacteria</taxon>
        <taxon>Bacillati</taxon>
        <taxon>Actinomycetota</taxon>
        <taxon>Actinomycetes</taxon>
        <taxon>Kitasatosporales</taxon>
        <taxon>Streptomycetaceae</taxon>
        <taxon>Yinghuangia</taxon>
    </lineage>
</organism>
<keyword evidence="3" id="KW-0732">Signal</keyword>
<dbReference type="Gene3D" id="2.60.120.260">
    <property type="entry name" value="Galactose-binding domain-like"/>
    <property type="match status" value="1"/>
</dbReference>
<protein>
    <recommendedName>
        <fullName evidence="4">CBM-cenC domain-containing protein</fullName>
    </recommendedName>
</protein>
<evidence type="ECO:0000256" key="3">
    <source>
        <dbReference type="SAM" id="SignalP"/>
    </source>
</evidence>
<evidence type="ECO:0000256" key="2">
    <source>
        <dbReference type="SAM" id="MobiDB-lite"/>
    </source>
</evidence>
<dbReference type="RefSeq" id="WP_345681246.1">
    <property type="nucleotide sequence ID" value="NZ_BAABHS010000076.1"/>
</dbReference>
<evidence type="ECO:0000313" key="5">
    <source>
        <dbReference type="EMBL" id="GAA4998021.1"/>
    </source>
</evidence>
<keyword evidence="1" id="KW-0378">Hydrolase</keyword>
<feature type="domain" description="CBM-cenC" evidence="4">
    <location>
        <begin position="36"/>
        <end position="163"/>
    </location>
</feature>
<feature type="compositionally biased region" description="Pro residues" evidence="2">
    <location>
        <begin position="359"/>
        <end position="369"/>
    </location>
</feature>
<proteinExistence type="predicted"/>
<feature type="region of interest" description="Disordered" evidence="2">
    <location>
        <begin position="217"/>
        <end position="369"/>
    </location>
</feature>